<keyword evidence="9" id="KW-1185">Reference proteome</keyword>
<dbReference type="EMBL" id="NMUQ01000003">
    <property type="protein sequence ID" value="OXM13502.1"/>
    <property type="molecule type" value="Genomic_DNA"/>
</dbReference>
<evidence type="ECO:0000313" key="9">
    <source>
        <dbReference type="Proteomes" id="UP000215145"/>
    </source>
</evidence>
<feature type="region of interest" description="Disordered" evidence="5">
    <location>
        <begin position="22"/>
        <end position="70"/>
    </location>
</feature>
<dbReference type="OrthoDB" id="2241086at2"/>
<feature type="chain" id="PRO_5039317499" evidence="6">
    <location>
        <begin position="18"/>
        <end position="341"/>
    </location>
</feature>
<dbReference type="Proteomes" id="UP000215145">
    <property type="component" value="Unassembled WGS sequence"/>
</dbReference>
<comment type="subcellular location">
    <subcellularLocation>
        <location evidence="1">Cell envelope</location>
    </subcellularLocation>
</comment>
<name>A0A229NUF9_9BACL</name>
<feature type="domain" description="Fe/B12 periplasmic-binding" evidence="7">
    <location>
        <begin position="86"/>
        <end position="341"/>
    </location>
</feature>
<dbReference type="AlphaFoldDB" id="A0A229NUF9"/>
<dbReference type="InterPro" id="IPR002491">
    <property type="entry name" value="ABC_transptr_periplasmic_BD"/>
</dbReference>
<evidence type="ECO:0000256" key="3">
    <source>
        <dbReference type="ARBA" id="ARBA00022448"/>
    </source>
</evidence>
<evidence type="ECO:0000259" key="7">
    <source>
        <dbReference type="PROSITE" id="PS50983"/>
    </source>
</evidence>
<evidence type="ECO:0000256" key="2">
    <source>
        <dbReference type="ARBA" id="ARBA00008814"/>
    </source>
</evidence>
<evidence type="ECO:0000256" key="6">
    <source>
        <dbReference type="SAM" id="SignalP"/>
    </source>
</evidence>
<dbReference type="SUPFAM" id="SSF53807">
    <property type="entry name" value="Helical backbone' metal receptor"/>
    <property type="match status" value="1"/>
</dbReference>
<evidence type="ECO:0000313" key="8">
    <source>
        <dbReference type="EMBL" id="OXM13502.1"/>
    </source>
</evidence>
<proteinExistence type="inferred from homology"/>
<reference evidence="8 9" key="1">
    <citation type="submission" date="2017-07" db="EMBL/GenBank/DDBJ databases">
        <title>Paenibacillus herberti R33 genome sequencing and assembly.</title>
        <authorList>
            <person name="Su W."/>
        </authorList>
    </citation>
    <scope>NUCLEOTIDE SEQUENCE [LARGE SCALE GENOMIC DNA]</scope>
    <source>
        <strain evidence="8 9">R33</strain>
    </source>
</reference>
<dbReference type="PROSITE" id="PS50983">
    <property type="entry name" value="FE_B12_PBP"/>
    <property type="match status" value="1"/>
</dbReference>
<evidence type="ECO:0000256" key="4">
    <source>
        <dbReference type="ARBA" id="ARBA00022729"/>
    </source>
</evidence>
<evidence type="ECO:0000256" key="1">
    <source>
        <dbReference type="ARBA" id="ARBA00004196"/>
    </source>
</evidence>
<dbReference type="InterPro" id="IPR051313">
    <property type="entry name" value="Bact_iron-sidero_bind"/>
</dbReference>
<organism evidence="8 9">
    <name type="scientific">Paenibacillus herberti</name>
    <dbReference type="NCBI Taxonomy" id="1619309"/>
    <lineage>
        <taxon>Bacteria</taxon>
        <taxon>Bacillati</taxon>
        <taxon>Bacillota</taxon>
        <taxon>Bacilli</taxon>
        <taxon>Bacillales</taxon>
        <taxon>Paenibacillaceae</taxon>
        <taxon>Paenibacillus</taxon>
    </lineage>
</organism>
<feature type="compositionally biased region" description="Low complexity" evidence="5">
    <location>
        <begin position="23"/>
        <end position="67"/>
    </location>
</feature>
<dbReference type="Gene3D" id="3.40.50.1980">
    <property type="entry name" value="Nitrogenase molybdenum iron protein domain"/>
    <property type="match status" value="2"/>
</dbReference>
<keyword evidence="3" id="KW-0813">Transport</keyword>
<dbReference type="PANTHER" id="PTHR30532:SF26">
    <property type="entry name" value="IRON(3+)-HYDROXAMATE-BINDING PROTEIN FHUD"/>
    <property type="match status" value="1"/>
</dbReference>
<dbReference type="PANTHER" id="PTHR30532">
    <property type="entry name" value="IRON III DICITRATE-BINDING PERIPLASMIC PROTEIN"/>
    <property type="match status" value="1"/>
</dbReference>
<gene>
    <name evidence="8" type="ORF">CGZ75_20905</name>
</gene>
<accession>A0A229NUF9</accession>
<dbReference type="GO" id="GO:0030288">
    <property type="term" value="C:outer membrane-bounded periplasmic space"/>
    <property type="evidence" value="ECO:0007669"/>
    <property type="project" value="TreeGrafter"/>
</dbReference>
<comment type="caution">
    <text evidence="8">The sequence shown here is derived from an EMBL/GenBank/DDBJ whole genome shotgun (WGS) entry which is preliminary data.</text>
</comment>
<sequence>MLLLGCALLLIVLTACGGGSDSTTNGANQTATTNSATNGSNQAANAGGATNAGEAGVSPSPSPAAESSEFKKIKTVSGEIEVPVNPKRIVAEEYLGSLIPLGVIPVGAPGLTLQNLYFKDALKGVADTGTYGKMNLEKIVELNPDLILSSSSDNYAQLSKIAPTVVVPYGNLKNAHEELTYFGELLGKQEEAEAWLKNYDARIAAAKERVDKAVPAGASFSILEIADKTIYTYGDNFGRGGQPIYQALGRKPPAKVAGVIMEKQWAELSQEMVAEYAGDYLIITSNSRTLEELNKDPLWSTLPAFKNGKVYVWKEERSWYYDPIAVLSQTEELANWLAPAN</sequence>
<dbReference type="Pfam" id="PF01497">
    <property type="entry name" value="Peripla_BP_2"/>
    <property type="match status" value="1"/>
</dbReference>
<comment type="similarity">
    <text evidence="2">Belongs to the bacterial solute-binding protein 8 family.</text>
</comment>
<protein>
    <submittedName>
        <fullName evidence="8">ABC transporter substrate-binding protein</fullName>
    </submittedName>
</protein>
<feature type="signal peptide" evidence="6">
    <location>
        <begin position="1"/>
        <end position="17"/>
    </location>
</feature>
<evidence type="ECO:0000256" key="5">
    <source>
        <dbReference type="SAM" id="MobiDB-lite"/>
    </source>
</evidence>
<keyword evidence="4 6" id="KW-0732">Signal</keyword>
<dbReference type="GO" id="GO:1901678">
    <property type="term" value="P:iron coordination entity transport"/>
    <property type="evidence" value="ECO:0007669"/>
    <property type="project" value="UniProtKB-ARBA"/>
</dbReference>